<accession>A0ACB8GMZ6</accession>
<reference evidence="1" key="1">
    <citation type="submission" date="2021-10" db="EMBL/GenBank/DDBJ databases">
        <title>Psilocybe cubensis genome.</title>
        <authorList>
            <person name="Mckernan K.J."/>
            <person name="Crawford S."/>
            <person name="Trippe A."/>
            <person name="Kane L.T."/>
            <person name="Mclaughlin S."/>
        </authorList>
    </citation>
    <scope>NUCLEOTIDE SEQUENCE</scope>
    <source>
        <strain evidence="1">MGC-MH-2018</strain>
    </source>
</reference>
<dbReference type="EMBL" id="JAFIQS020000010">
    <property type="protein sequence ID" value="KAH9477023.1"/>
    <property type="molecule type" value="Genomic_DNA"/>
</dbReference>
<evidence type="ECO:0000313" key="2">
    <source>
        <dbReference type="Proteomes" id="UP000664032"/>
    </source>
</evidence>
<proteinExistence type="predicted"/>
<name>A0ACB8GMZ6_PSICU</name>
<sequence length="216" mass="22909">MRFATLASAAAVAVSGVAASPVTIFGFDLTGVIGFDLTQTNHYGSPLPPWHPQGKPGWYFGNSPHLYPEIPCLSGIICKILDYFPYAIHCPHPPPPPPPPPANDGYTQTFSNITGATQADDFQTFGLVDTVAGEQTERPECKAMCNSVAGCNFVNSYHDVNGKGGSTQLTCSLFTKCHDASTADNRGGQSQPDGSIDFIINSDGWCKNGVPISDPN</sequence>
<protein>
    <submittedName>
        <fullName evidence="1">Uncharacterized protein</fullName>
    </submittedName>
</protein>
<evidence type="ECO:0000313" key="1">
    <source>
        <dbReference type="EMBL" id="KAH9477023.1"/>
    </source>
</evidence>
<keyword evidence="2" id="KW-1185">Reference proteome</keyword>
<gene>
    <name evidence="1" type="ORF">JR316_0010939</name>
</gene>
<dbReference type="Proteomes" id="UP000664032">
    <property type="component" value="Unassembled WGS sequence"/>
</dbReference>
<organism evidence="1 2">
    <name type="scientific">Psilocybe cubensis</name>
    <name type="common">Psychedelic mushroom</name>
    <name type="synonym">Stropharia cubensis</name>
    <dbReference type="NCBI Taxonomy" id="181762"/>
    <lineage>
        <taxon>Eukaryota</taxon>
        <taxon>Fungi</taxon>
        <taxon>Dikarya</taxon>
        <taxon>Basidiomycota</taxon>
        <taxon>Agaricomycotina</taxon>
        <taxon>Agaricomycetes</taxon>
        <taxon>Agaricomycetidae</taxon>
        <taxon>Agaricales</taxon>
        <taxon>Agaricineae</taxon>
        <taxon>Strophariaceae</taxon>
        <taxon>Psilocybe</taxon>
    </lineage>
</organism>
<comment type="caution">
    <text evidence="1">The sequence shown here is derived from an EMBL/GenBank/DDBJ whole genome shotgun (WGS) entry which is preliminary data.</text>
</comment>